<evidence type="ECO:0000313" key="1">
    <source>
        <dbReference type="EMBL" id="QHT96307.1"/>
    </source>
</evidence>
<organism evidence="1">
    <name type="scientific">viral metagenome</name>
    <dbReference type="NCBI Taxonomy" id="1070528"/>
    <lineage>
        <taxon>unclassified sequences</taxon>
        <taxon>metagenomes</taxon>
        <taxon>organismal metagenomes</taxon>
    </lineage>
</organism>
<protein>
    <submittedName>
        <fullName evidence="1">Uncharacterized protein</fullName>
    </submittedName>
</protein>
<dbReference type="EMBL" id="MN740255">
    <property type="protein sequence ID" value="QHT96307.1"/>
    <property type="molecule type" value="Genomic_DNA"/>
</dbReference>
<proteinExistence type="predicted"/>
<name>A0A6C0IWU3_9ZZZZ</name>
<accession>A0A6C0IWU3</accession>
<sequence>MHKLDSNEMREKISYIQTKVLELSKQDTNNTDIEMYFMENDPDFYEKYPYLIKKLIKGGSLEFLEIMLENIEKIEKGEQTQSDIEKKLGADLANQFLYPSIKKE</sequence>
<dbReference type="AlphaFoldDB" id="A0A6C0IWU3"/>
<reference evidence="1" key="1">
    <citation type="journal article" date="2020" name="Nature">
        <title>Giant virus diversity and host interactions through global metagenomics.</title>
        <authorList>
            <person name="Schulz F."/>
            <person name="Roux S."/>
            <person name="Paez-Espino D."/>
            <person name="Jungbluth S."/>
            <person name="Walsh D.A."/>
            <person name="Denef V.J."/>
            <person name="McMahon K.D."/>
            <person name="Konstantinidis K.T."/>
            <person name="Eloe-Fadrosh E.A."/>
            <person name="Kyrpides N.C."/>
            <person name="Woyke T."/>
        </authorList>
    </citation>
    <scope>NUCLEOTIDE SEQUENCE</scope>
    <source>
        <strain evidence="1">GVMAG-M-3300024302-11</strain>
    </source>
</reference>